<dbReference type="Gene3D" id="1.20.58.340">
    <property type="entry name" value="Magnesium transport protein CorA, transmembrane region"/>
    <property type="match status" value="2"/>
</dbReference>
<dbReference type="GO" id="GO:0046873">
    <property type="term" value="F:metal ion transmembrane transporter activity"/>
    <property type="evidence" value="ECO:0007669"/>
    <property type="project" value="InterPro"/>
</dbReference>
<comment type="subcellular location">
    <subcellularLocation>
        <location evidence="1">Membrane</location>
        <topology evidence="1">Multi-pass membrane protein</topology>
    </subcellularLocation>
</comment>
<dbReference type="PANTHER" id="PTHR47891:SF2">
    <property type="entry name" value="MAGNESIUM AND COBALT TRANSPORTER"/>
    <property type="match status" value="1"/>
</dbReference>
<dbReference type="RefSeq" id="WP_095045275.1">
    <property type="nucleotide sequence ID" value="NZ_LN890656.1"/>
</dbReference>
<organism evidence="8 9">
    <name type="scientific">Candidatus Promineifilum breve</name>
    <dbReference type="NCBI Taxonomy" id="1806508"/>
    <lineage>
        <taxon>Bacteria</taxon>
        <taxon>Bacillati</taxon>
        <taxon>Chloroflexota</taxon>
        <taxon>Ardenticatenia</taxon>
        <taxon>Candidatus Promineifilales</taxon>
        <taxon>Candidatus Promineifilaceae</taxon>
        <taxon>Candidatus Promineifilum</taxon>
    </lineage>
</organism>
<evidence type="ECO:0000256" key="5">
    <source>
        <dbReference type="ARBA" id="ARBA00023136"/>
    </source>
</evidence>
<keyword evidence="3 7" id="KW-0812">Transmembrane</keyword>
<feature type="transmembrane region" description="Helical" evidence="7">
    <location>
        <begin position="286"/>
        <end position="305"/>
    </location>
</feature>
<protein>
    <submittedName>
        <fullName evidence="8">Magnesium transporter protein</fullName>
    </submittedName>
</protein>
<keyword evidence="5 7" id="KW-0472">Membrane</keyword>
<dbReference type="Proteomes" id="UP000215027">
    <property type="component" value="Chromosome II"/>
</dbReference>
<evidence type="ECO:0000256" key="6">
    <source>
        <dbReference type="SAM" id="Coils"/>
    </source>
</evidence>
<keyword evidence="4 7" id="KW-1133">Transmembrane helix</keyword>
<evidence type="ECO:0000256" key="4">
    <source>
        <dbReference type="ARBA" id="ARBA00022989"/>
    </source>
</evidence>
<dbReference type="InterPro" id="IPR047199">
    <property type="entry name" value="CorA-like"/>
</dbReference>
<dbReference type="AlphaFoldDB" id="A0A160T891"/>
<dbReference type="SUPFAM" id="SSF144083">
    <property type="entry name" value="Magnesium transport protein CorA, transmembrane region"/>
    <property type="match status" value="1"/>
</dbReference>
<comment type="similarity">
    <text evidence="2">Belongs to the CorA metal ion transporter (MIT) (TC 1.A.35) family.</text>
</comment>
<keyword evidence="6" id="KW-0175">Coiled coil</keyword>
<feature type="coiled-coil region" evidence="6">
    <location>
        <begin position="146"/>
        <end position="173"/>
    </location>
</feature>
<evidence type="ECO:0000256" key="7">
    <source>
        <dbReference type="SAM" id="Phobius"/>
    </source>
</evidence>
<evidence type="ECO:0000256" key="3">
    <source>
        <dbReference type="ARBA" id="ARBA00022692"/>
    </source>
</evidence>
<dbReference type="InterPro" id="IPR002523">
    <property type="entry name" value="MgTranspt_CorA/ZnTranspt_ZntB"/>
</dbReference>
<gene>
    <name evidence="8" type="ORF">CFX0092_B0395</name>
</gene>
<proteinExistence type="inferred from homology"/>
<dbReference type="Gene3D" id="3.30.460.20">
    <property type="entry name" value="CorA soluble domain-like"/>
    <property type="match status" value="1"/>
</dbReference>
<dbReference type="Pfam" id="PF01544">
    <property type="entry name" value="CorA"/>
    <property type="match status" value="1"/>
</dbReference>
<evidence type="ECO:0000256" key="1">
    <source>
        <dbReference type="ARBA" id="ARBA00004141"/>
    </source>
</evidence>
<evidence type="ECO:0000313" key="9">
    <source>
        <dbReference type="Proteomes" id="UP000215027"/>
    </source>
</evidence>
<evidence type="ECO:0000313" key="8">
    <source>
        <dbReference type="EMBL" id="CUS05929.1"/>
    </source>
</evidence>
<dbReference type="SUPFAM" id="SSF143865">
    <property type="entry name" value="CorA soluble domain-like"/>
    <property type="match status" value="1"/>
</dbReference>
<evidence type="ECO:0000256" key="2">
    <source>
        <dbReference type="ARBA" id="ARBA00009765"/>
    </source>
</evidence>
<dbReference type="KEGG" id="pbf:CFX0092_B0395"/>
<sequence length="327" mass="37726">MINVYHDTGGWIVPADEIAKGTWIHVEAPTAEEIERLHQKLGVPMNFLKAATDPREVARTDSQKNVHLIIVRTPYDFGEEGPTPFRTLPLALIILPDYFITICHKPIDFVRDLNYIYDELDLTTHRSSQMIIAILGVVGDWFLLYLEEIDKRLEDVEQRLRDSIENSEMLEVLRYEKSLVYMKTGLQWNDQMVEHLQGKDYFGWNKEDQGMFEDVQVEYRQGYYMAETMLTMLGATTDAYASLISNNLNVVMKFLAAITIVLTVPMIIFSFYGINVALPGEDVPSMYLVVILVSLALTLVVAWWFRRRGWMSADGRRAGRGHTHRQR</sequence>
<dbReference type="CDD" id="cd12827">
    <property type="entry name" value="EcCorA_ZntB-like_u2"/>
    <property type="match status" value="1"/>
</dbReference>
<feature type="transmembrane region" description="Helical" evidence="7">
    <location>
        <begin position="254"/>
        <end position="274"/>
    </location>
</feature>
<keyword evidence="9" id="KW-1185">Reference proteome</keyword>
<name>A0A160T891_9CHLR</name>
<dbReference type="OrthoDB" id="9803416at2"/>
<dbReference type="EMBL" id="LN890656">
    <property type="protein sequence ID" value="CUS05929.1"/>
    <property type="molecule type" value="Genomic_DNA"/>
</dbReference>
<dbReference type="InterPro" id="IPR045863">
    <property type="entry name" value="CorA_TM1_TM2"/>
</dbReference>
<dbReference type="InterPro" id="IPR045861">
    <property type="entry name" value="CorA_cytoplasmic_dom"/>
</dbReference>
<accession>A0A160T891</accession>
<dbReference type="GO" id="GO:0016020">
    <property type="term" value="C:membrane"/>
    <property type="evidence" value="ECO:0007669"/>
    <property type="project" value="UniProtKB-SubCell"/>
</dbReference>
<dbReference type="PANTHER" id="PTHR47891">
    <property type="entry name" value="TRANSPORTER-RELATED"/>
    <property type="match status" value="1"/>
</dbReference>
<reference evidence="8" key="1">
    <citation type="submission" date="2016-01" db="EMBL/GenBank/DDBJ databases">
        <authorList>
            <person name="Mcilroy J.S."/>
            <person name="Karst M S."/>
            <person name="Albertsen M."/>
        </authorList>
    </citation>
    <scope>NUCLEOTIDE SEQUENCE</scope>
    <source>
        <strain evidence="8">Cfx-K</strain>
    </source>
</reference>